<sequence length="473" mass="50988">MWRLNFQTTNTPLFCRRLHKTAPASSCANHLLHPISVTRAVPAAATATTTVIVIGSGGREHALGWKLAQSPRVKKVYFAPGNGGTSENIDIKQNEIDKLVAFAKKQGRDHCLTVVGPEESLSLGIADAFANEGLRLFGPKKQAAMLETSKVFAKEFMQKAGIPTAAFATFSDAQKAKDYISKQNRPLVVKADGLAAGKGVIVCDSAQQAMEAVDKIMVAKEFGAAAGGKVVIEERLSGEEASFIALCDGKTIMPLASSQDHKRVFDGDKGPNTGGMGAYSPAPVVDSALHEKIVKRVMEPALKEMNVRGTPFTGFLYAGIMVDEKTGEPYVLEFNTRMGDPECQPIMMRMKSDLYEYIDAAVDGRLASMPAIEWHDKTAVCVIMASRGYPGSYKKGEVIEGLGDFGPDTMVFHAGTARDAQGRTVTNGGRVLGVTAAGKDARHAIENAYSAVRKIRWGENGHYYRTDIARRAL</sequence>
<dbReference type="SUPFAM" id="SSF52440">
    <property type="entry name" value="PreATP-grasp domain"/>
    <property type="match status" value="1"/>
</dbReference>
<dbReference type="HOGENOM" id="CLU_027420_3_1_2"/>
<evidence type="ECO:0000256" key="5">
    <source>
        <dbReference type="ARBA" id="ARBA00022755"/>
    </source>
</evidence>
<evidence type="ECO:0000256" key="3">
    <source>
        <dbReference type="ARBA" id="ARBA00022598"/>
    </source>
</evidence>
<keyword evidence="13" id="KW-0808">Transferase</keyword>
<dbReference type="SUPFAM" id="SSF51246">
    <property type="entry name" value="Rudiment single hybrid motif"/>
    <property type="match status" value="1"/>
</dbReference>
<dbReference type="InterPro" id="IPR011761">
    <property type="entry name" value="ATP-grasp"/>
</dbReference>
<comment type="catalytic activity">
    <reaction evidence="10">
        <text>5-phospho-beta-D-ribosylamine + glycine + ATP = N(1)-(5-phospho-beta-D-ribosyl)glycinamide + ADP + phosphate + H(+)</text>
        <dbReference type="Rhea" id="RHEA:17453"/>
        <dbReference type="ChEBI" id="CHEBI:15378"/>
        <dbReference type="ChEBI" id="CHEBI:30616"/>
        <dbReference type="ChEBI" id="CHEBI:43474"/>
        <dbReference type="ChEBI" id="CHEBI:57305"/>
        <dbReference type="ChEBI" id="CHEBI:58681"/>
        <dbReference type="ChEBI" id="CHEBI:143788"/>
        <dbReference type="ChEBI" id="CHEBI:456216"/>
        <dbReference type="EC" id="6.3.4.13"/>
    </reaction>
</comment>
<dbReference type="Proteomes" id="UP000027093">
    <property type="component" value="Chromosome"/>
</dbReference>
<dbReference type="Gene3D" id="3.40.50.20">
    <property type="match status" value="1"/>
</dbReference>
<dbReference type="GO" id="GO:0004637">
    <property type="term" value="F:phosphoribosylamine-glycine ligase activity"/>
    <property type="evidence" value="ECO:0007669"/>
    <property type="project" value="UniProtKB-UniRule"/>
</dbReference>
<protein>
    <recommendedName>
        <fullName evidence="2 10">Phosphoribosylamine--glycine ligase</fullName>
        <ecNumber evidence="2 10">6.3.4.13</ecNumber>
    </recommendedName>
    <alternativeName>
        <fullName evidence="10">GARS</fullName>
    </alternativeName>
    <alternativeName>
        <fullName evidence="8 10">Glycinamide ribonucleotide synthetase</fullName>
    </alternativeName>
    <alternativeName>
        <fullName evidence="9 10">Phosphoribosylglycinamide synthetase</fullName>
    </alternativeName>
</protein>
<evidence type="ECO:0000256" key="6">
    <source>
        <dbReference type="ARBA" id="ARBA00022840"/>
    </source>
</evidence>
<evidence type="ECO:0000256" key="8">
    <source>
        <dbReference type="ARBA" id="ARBA00042242"/>
    </source>
</evidence>
<keyword evidence="4 11" id="KW-0547">Nucleotide-binding</keyword>
<keyword evidence="3 10" id="KW-0436">Ligase</keyword>
<dbReference type="InterPro" id="IPR011054">
    <property type="entry name" value="Rudment_hybrid_motif"/>
</dbReference>
<dbReference type="SUPFAM" id="SSF56059">
    <property type="entry name" value="Glutathione synthetase ATP-binding domain-like"/>
    <property type="match status" value="1"/>
</dbReference>
<dbReference type="InterPro" id="IPR020561">
    <property type="entry name" value="PRibGlycinamid_synth_ATP-grasp"/>
</dbReference>
<dbReference type="EMBL" id="CP007536">
    <property type="protein sequence ID" value="AIC15088.1"/>
    <property type="molecule type" value="Genomic_DNA"/>
</dbReference>
<dbReference type="Gene3D" id="3.30.1490.20">
    <property type="entry name" value="ATP-grasp fold, A domain"/>
    <property type="match status" value="1"/>
</dbReference>
<dbReference type="GO" id="GO:0005524">
    <property type="term" value="F:ATP binding"/>
    <property type="evidence" value="ECO:0007669"/>
    <property type="project" value="UniProtKB-UniRule"/>
</dbReference>
<name>A0A060HHQ0_9ARCH</name>
<dbReference type="PROSITE" id="PS50975">
    <property type="entry name" value="ATP_GRASP"/>
    <property type="match status" value="1"/>
</dbReference>
<dbReference type="NCBIfam" id="TIGR00877">
    <property type="entry name" value="purD"/>
    <property type="match status" value="1"/>
</dbReference>
<dbReference type="PANTHER" id="PTHR43472:SF1">
    <property type="entry name" value="PHOSPHORIBOSYLAMINE--GLYCINE LIGASE, CHLOROPLASTIC"/>
    <property type="match status" value="1"/>
</dbReference>
<evidence type="ECO:0000256" key="10">
    <source>
        <dbReference type="HAMAP-Rule" id="MF_00138"/>
    </source>
</evidence>
<proteinExistence type="inferred from homology"/>
<dbReference type="Pfam" id="PF01071">
    <property type="entry name" value="GARS_A"/>
    <property type="match status" value="1"/>
</dbReference>
<keyword evidence="14" id="KW-1185">Reference proteome</keyword>
<dbReference type="Pfam" id="PF02844">
    <property type="entry name" value="GARS_N"/>
    <property type="match status" value="1"/>
</dbReference>
<dbReference type="Gene3D" id="3.30.470.20">
    <property type="entry name" value="ATP-grasp fold, B domain"/>
    <property type="match status" value="1"/>
</dbReference>
<dbReference type="GO" id="GO:0016740">
    <property type="term" value="F:transferase activity"/>
    <property type="evidence" value="ECO:0007669"/>
    <property type="project" value="UniProtKB-KW"/>
</dbReference>
<accession>A0A060HHQ0</accession>
<evidence type="ECO:0000259" key="12">
    <source>
        <dbReference type="PROSITE" id="PS50975"/>
    </source>
</evidence>
<dbReference type="SMART" id="SM01210">
    <property type="entry name" value="GARS_C"/>
    <property type="match status" value="1"/>
</dbReference>
<evidence type="ECO:0000313" key="14">
    <source>
        <dbReference type="Proteomes" id="UP000027093"/>
    </source>
</evidence>
<evidence type="ECO:0000256" key="2">
    <source>
        <dbReference type="ARBA" id="ARBA00013255"/>
    </source>
</evidence>
<dbReference type="SMART" id="SM01209">
    <property type="entry name" value="GARS_A"/>
    <property type="match status" value="1"/>
</dbReference>
<evidence type="ECO:0000256" key="11">
    <source>
        <dbReference type="PROSITE-ProRule" id="PRU00409"/>
    </source>
</evidence>
<dbReference type="HAMAP" id="MF_00138">
    <property type="entry name" value="GARS"/>
    <property type="match status" value="1"/>
</dbReference>
<evidence type="ECO:0000256" key="4">
    <source>
        <dbReference type="ARBA" id="ARBA00022741"/>
    </source>
</evidence>
<dbReference type="InterPro" id="IPR020562">
    <property type="entry name" value="PRibGlycinamide_synth_N"/>
</dbReference>
<feature type="domain" description="ATP-grasp" evidence="12">
    <location>
        <begin position="154"/>
        <end position="363"/>
    </location>
</feature>
<dbReference type="STRING" id="926571.NVIE_008670"/>
<dbReference type="PANTHER" id="PTHR43472">
    <property type="entry name" value="PHOSPHORIBOSYLAMINE--GLYCINE LIGASE"/>
    <property type="match status" value="1"/>
</dbReference>
<comment type="pathway">
    <text evidence="1 10">Purine metabolism; IMP biosynthesis via de novo pathway; N(1)-(5-phospho-D-ribosyl)glycinamide from 5-phospho-alpha-D-ribose 1-diphosphate: step 2/2.</text>
</comment>
<gene>
    <name evidence="10 13" type="primary">purD</name>
    <name evidence="13" type="ORF">NVIE_008670</name>
</gene>
<dbReference type="UniPathway" id="UPA00074">
    <property type="reaction ID" value="UER00125"/>
</dbReference>
<evidence type="ECO:0000256" key="1">
    <source>
        <dbReference type="ARBA" id="ARBA00005174"/>
    </source>
</evidence>
<comment type="similarity">
    <text evidence="7 10">Belongs to the GARS family.</text>
</comment>
<dbReference type="KEGG" id="nvn:NVIE_008670"/>
<dbReference type="GO" id="GO:0046872">
    <property type="term" value="F:metal ion binding"/>
    <property type="evidence" value="ECO:0007669"/>
    <property type="project" value="InterPro"/>
</dbReference>
<dbReference type="FunFam" id="3.90.600.10:FF:000001">
    <property type="entry name" value="Trifunctional purine biosynthetic protein adenosine-3"/>
    <property type="match status" value="1"/>
</dbReference>
<dbReference type="InterPro" id="IPR000115">
    <property type="entry name" value="PRibGlycinamide_synth"/>
</dbReference>
<dbReference type="AlphaFoldDB" id="A0A060HHQ0"/>
<dbReference type="InterPro" id="IPR013815">
    <property type="entry name" value="ATP_grasp_subdomain_1"/>
</dbReference>
<dbReference type="Pfam" id="PF02843">
    <property type="entry name" value="GARS_C"/>
    <property type="match status" value="1"/>
</dbReference>
<reference evidence="13 14" key="1">
    <citation type="journal article" date="2014" name="Int. J. Syst. Evol. Microbiol.">
        <title>Nitrososphaera viennensis gen. nov., sp. nov., an aerobic and mesophilic, ammonia-oxidizing archaeon from soil and a member of the archaeal phylum Thaumarchaeota.</title>
        <authorList>
            <person name="Stieglmeier M."/>
            <person name="Klingl A."/>
            <person name="Alves R.J."/>
            <person name="Rittmann S.K."/>
            <person name="Melcher M."/>
            <person name="Leisch N."/>
            <person name="Schleper C."/>
        </authorList>
    </citation>
    <scope>NUCLEOTIDE SEQUENCE [LARGE SCALE GENOMIC DNA]</scope>
    <source>
        <strain evidence="13">EN76</strain>
    </source>
</reference>
<dbReference type="GO" id="GO:0006189">
    <property type="term" value="P:'de novo' IMP biosynthetic process"/>
    <property type="evidence" value="ECO:0007669"/>
    <property type="project" value="UniProtKB-UniRule"/>
</dbReference>
<organism evidence="13 14">
    <name type="scientific">Nitrososphaera viennensis EN76</name>
    <dbReference type="NCBI Taxonomy" id="926571"/>
    <lineage>
        <taxon>Archaea</taxon>
        <taxon>Nitrososphaerota</taxon>
        <taxon>Nitrososphaeria</taxon>
        <taxon>Nitrososphaerales</taxon>
        <taxon>Nitrososphaeraceae</taxon>
        <taxon>Nitrososphaera</taxon>
    </lineage>
</organism>
<dbReference type="Gene3D" id="3.90.600.10">
    <property type="entry name" value="Phosphoribosylglycinamide synthetase, C-terminal domain"/>
    <property type="match status" value="1"/>
</dbReference>
<keyword evidence="5 10" id="KW-0658">Purine biosynthesis</keyword>
<evidence type="ECO:0000256" key="9">
    <source>
        <dbReference type="ARBA" id="ARBA00042864"/>
    </source>
</evidence>
<dbReference type="InterPro" id="IPR016185">
    <property type="entry name" value="PreATP-grasp_dom_sf"/>
</dbReference>
<dbReference type="InterPro" id="IPR037123">
    <property type="entry name" value="PRibGlycinamide_synth_C_sf"/>
</dbReference>
<dbReference type="EC" id="6.3.4.13" evidence="2 10"/>
<evidence type="ECO:0000313" key="13">
    <source>
        <dbReference type="EMBL" id="AIC15088.1"/>
    </source>
</evidence>
<evidence type="ECO:0000256" key="7">
    <source>
        <dbReference type="ARBA" id="ARBA00038345"/>
    </source>
</evidence>
<dbReference type="GO" id="GO:0009113">
    <property type="term" value="P:purine nucleobase biosynthetic process"/>
    <property type="evidence" value="ECO:0007669"/>
    <property type="project" value="InterPro"/>
</dbReference>
<keyword evidence="6 11" id="KW-0067">ATP-binding</keyword>
<dbReference type="InterPro" id="IPR020560">
    <property type="entry name" value="PRibGlycinamide_synth_C-dom"/>
</dbReference>